<protein>
    <recommendedName>
        <fullName evidence="6">V-type ATP synthase subunit E</fullName>
    </recommendedName>
</protein>
<evidence type="ECO:0008006" key="6">
    <source>
        <dbReference type="Google" id="ProtNLM"/>
    </source>
</evidence>
<keyword evidence="2" id="KW-0813">Transport</keyword>
<dbReference type="GO" id="GO:0033178">
    <property type="term" value="C:proton-transporting two-sector ATPase complex, catalytic domain"/>
    <property type="evidence" value="ECO:0007669"/>
    <property type="project" value="InterPro"/>
</dbReference>
<dbReference type="Proteomes" id="UP000886803">
    <property type="component" value="Unassembled WGS sequence"/>
</dbReference>
<reference evidence="4" key="1">
    <citation type="journal article" date="2021" name="PeerJ">
        <title>Extensive microbial diversity within the chicken gut microbiome revealed by metagenomics and culture.</title>
        <authorList>
            <person name="Gilroy R."/>
            <person name="Ravi A."/>
            <person name="Getino M."/>
            <person name="Pursley I."/>
            <person name="Horton D.L."/>
            <person name="Alikhan N.F."/>
            <person name="Baker D."/>
            <person name="Gharbi K."/>
            <person name="Hall N."/>
            <person name="Watson M."/>
            <person name="Adriaenssens E.M."/>
            <person name="Foster-Nyarko E."/>
            <person name="Jarju S."/>
            <person name="Secka A."/>
            <person name="Antonio M."/>
            <person name="Oren A."/>
            <person name="Chaudhuri R.R."/>
            <person name="La Ragione R."/>
            <person name="Hildebrand F."/>
            <person name="Pallen M.J."/>
        </authorList>
    </citation>
    <scope>NUCLEOTIDE SEQUENCE</scope>
    <source>
        <strain evidence="4">ChiBcec8-13705</strain>
    </source>
</reference>
<dbReference type="AlphaFoldDB" id="A0A9D2S481"/>
<sequence length="194" mass="20871">MIELKTRAEQFLKSIQAEGERECAAIREKTDTEVRETLSAAKAEEQARADRTVAFEASRAKTQANRALSAARAEARAALAGRRQALADEAFAAAAEKLRAFTEGEDYTAWLQAEAKTLAGRLGQGTVLYARPQDLARLGDLPAGCTAEADPSIELGGLRAENKAAHMAADDTLTSRLAAQRPWFLKNAGLSIEL</sequence>
<proteinExistence type="inferred from homology"/>
<name>A0A9D2S481_9FIRM</name>
<reference evidence="4" key="2">
    <citation type="submission" date="2021-04" db="EMBL/GenBank/DDBJ databases">
        <authorList>
            <person name="Gilroy R."/>
        </authorList>
    </citation>
    <scope>NUCLEOTIDE SEQUENCE</scope>
    <source>
        <strain evidence="4">ChiBcec8-13705</strain>
    </source>
</reference>
<evidence type="ECO:0000256" key="3">
    <source>
        <dbReference type="ARBA" id="ARBA00023065"/>
    </source>
</evidence>
<dbReference type="EMBL" id="DWYG01000158">
    <property type="protein sequence ID" value="HJB42696.1"/>
    <property type="molecule type" value="Genomic_DNA"/>
</dbReference>
<evidence type="ECO:0000256" key="1">
    <source>
        <dbReference type="ARBA" id="ARBA00005901"/>
    </source>
</evidence>
<dbReference type="Pfam" id="PF01991">
    <property type="entry name" value="vATP-synt_E"/>
    <property type="match status" value="1"/>
</dbReference>
<evidence type="ECO:0000313" key="5">
    <source>
        <dbReference type="Proteomes" id="UP000886803"/>
    </source>
</evidence>
<dbReference type="SUPFAM" id="SSF160527">
    <property type="entry name" value="V-type ATPase subunit E-like"/>
    <property type="match status" value="1"/>
</dbReference>
<organism evidence="4 5">
    <name type="scientific">Candidatus Gemmiger avicola</name>
    <dbReference type="NCBI Taxonomy" id="2838605"/>
    <lineage>
        <taxon>Bacteria</taxon>
        <taxon>Bacillati</taxon>
        <taxon>Bacillota</taxon>
        <taxon>Clostridia</taxon>
        <taxon>Eubacteriales</taxon>
        <taxon>Gemmiger</taxon>
    </lineage>
</organism>
<evidence type="ECO:0000256" key="2">
    <source>
        <dbReference type="ARBA" id="ARBA00022448"/>
    </source>
</evidence>
<evidence type="ECO:0000313" key="4">
    <source>
        <dbReference type="EMBL" id="HJB42696.1"/>
    </source>
</evidence>
<gene>
    <name evidence="4" type="ORF">H9945_09385</name>
</gene>
<keyword evidence="3" id="KW-0406">Ion transport</keyword>
<dbReference type="InterPro" id="IPR002842">
    <property type="entry name" value="ATPase_V1_Esu"/>
</dbReference>
<comment type="similarity">
    <text evidence="1">Belongs to the V-ATPase E subunit family.</text>
</comment>
<dbReference type="GO" id="GO:0046961">
    <property type="term" value="F:proton-transporting ATPase activity, rotational mechanism"/>
    <property type="evidence" value="ECO:0007669"/>
    <property type="project" value="InterPro"/>
</dbReference>
<comment type="caution">
    <text evidence="4">The sequence shown here is derived from an EMBL/GenBank/DDBJ whole genome shotgun (WGS) entry which is preliminary data.</text>
</comment>
<accession>A0A9D2S481</accession>